<reference evidence="2" key="1">
    <citation type="journal article" date="2019" name="Int. J. Syst. Evol. Microbiol.">
        <title>The Global Catalogue of Microorganisms (GCM) 10K type strain sequencing project: providing services to taxonomists for standard genome sequencing and annotation.</title>
        <authorList>
            <consortium name="The Broad Institute Genomics Platform"/>
            <consortium name="The Broad Institute Genome Sequencing Center for Infectious Disease"/>
            <person name="Wu L."/>
            <person name="Ma J."/>
        </authorList>
    </citation>
    <scope>NUCLEOTIDE SEQUENCE [LARGE SCALE GENOMIC DNA]</scope>
    <source>
        <strain evidence="2">NBRC 108725</strain>
    </source>
</reference>
<gene>
    <name evidence="1" type="ORF">GCM10025866_24120</name>
</gene>
<proteinExistence type="predicted"/>
<dbReference type="EMBL" id="AP027731">
    <property type="protein sequence ID" value="BDZ46503.1"/>
    <property type="molecule type" value="Genomic_DNA"/>
</dbReference>
<dbReference type="InterPro" id="IPR016024">
    <property type="entry name" value="ARM-type_fold"/>
</dbReference>
<dbReference type="PANTHER" id="PTHR34070:SF1">
    <property type="entry name" value="DNA ALKYLATION REPAIR PROTEIN"/>
    <property type="match status" value="1"/>
</dbReference>
<dbReference type="CDD" id="cd06561">
    <property type="entry name" value="AlkD_like"/>
    <property type="match status" value="1"/>
</dbReference>
<dbReference type="PANTHER" id="PTHR34070">
    <property type="entry name" value="ARMADILLO-TYPE FOLD"/>
    <property type="match status" value="1"/>
</dbReference>
<evidence type="ECO:0008006" key="3">
    <source>
        <dbReference type="Google" id="ProtNLM"/>
    </source>
</evidence>
<dbReference type="InterPro" id="IPR014825">
    <property type="entry name" value="DNA_alkylation"/>
</dbReference>
<accession>A0ABN6XQP9</accession>
<keyword evidence="2" id="KW-1185">Reference proteome</keyword>
<name>A0ABN6XQP9_9MICO</name>
<dbReference type="Proteomes" id="UP001321498">
    <property type="component" value="Chromosome"/>
</dbReference>
<protein>
    <recommendedName>
        <fullName evidence="3">DNA alkylation repair protein</fullName>
    </recommendedName>
</protein>
<dbReference type="Pfam" id="PF08713">
    <property type="entry name" value="DNA_alkylation"/>
    <property type="match status" value="1"/>
</dbReference>
<evidence type="ECO:0000313" key="2">
    <source>
        <dbReference type="Proteomes" id="UP001321498"/>
    </source>
</evidence>
<dbReference type="Gene3D" id="1.25.10.90">
    <property type="match status" value="1"/>
</dbReference>
<evidence type="ECO:0000313" key="1">
    <source>
        <dbReference type="EMBL" id="BDZ46503.1"/>
    </source>
</evidence>
<dbReference type="SUPFAM" id="SSF48371">
    <property type="entry name" value="ARM repeat"/>
    <property type="match status" value="1"/>
</dbReference>
<organism evidence="1 2">
    <name type="scientific">Naasia aerilata</name>
    <dbReference type="NCBI Taxonomy" id="1162966"/>
    <lineage>
        <taxon>Bacteria</taxon>
        <taxon>Bacillati</taxon>
        <taxon>Actinomycetota</taxon>
        <taxon>Actinomycetes</taxon>
        <taxon>Micrococcales</taxon>
        <taxon>Microbacteriaceae</taxon>
        <taxon>Naasia</taxon>
    </lineage>
</organism>
<sequence length="189" mass="21301">MHLLLESALHEDRLAGLLVLVSQFERASASGTRDDDLRTRLHLFYLDAVHRGRVDNWDLVDSTAEYLVGGYLLDRPIDLLLQLAASESLWERRVAMIATFGFLKVGDSGPTLTVATRLLPDQHDLIQKAVGWMLREVGKRVSREDLVTFLDANAPLMGRTALSYATEHLDPAERARYRAMPRMTREAMG</sequence>